<protein>
    <submittedName>
        <fullName evidence="2">Uncharacterized protein</fullName>
    </submittedName>
</protein>
<evidence type="ECO:0000256" key="1">
    <source>
        <dbReference type="SAM" id="MobiDB-lite"/>
    </source>
</evidence>
<evidence type="ECO:0000313" key="2">
    <source>
        <dbReference type="EMBL" id="KAJ7208565.1"/>
    </source>
</evidence>
<comment type="caution">
    <text evidence="2">The sequence shown here is derived from an EMBL/GenBank/DDBJ whole genome shotgun (WGS) entry which is preliminary data.</text>
</comment>
<reference evidence="2" key="1">
    <citation type="submission" date="2023-03" db="EMBL/GenBank/DDBJ databases">
        <title>Massive genome expansion in bonnet fungi (Mycena s.s.) driven by repeated elements and novel gene families across ecological guilds.</title>
        <authorList>
            <consortium name="Lawrence Berkeley National Laboratory"/>
            <person name="Harder C.B."/>
            <person name="Miyauchi S."/>
            <person name="Viragh M."/>
            <person name="Kuo A."/>
            <person name="Thoen E."/>
            <person name="Andreopoulos B."/>
            <person name="Lu D."/>
            <person name="Skrede I."/>
            <person name="Drula E."/>
            <person name="Henrissat B."/>
            <person name="Morin E."/>
            <person name="Kohler A."/>
            <person name="Barry K."/>
            <person name="LaButti K."/>
            <person name="Morin E."/>
            <person name="Salamov A."/>
            <person name="Lipzen A."/>
            <person name="Mereny Z."/>
            <person name="Hegedus B."/>
            <person name="Baldrian P."/>
            <person name="Stursova M."/>
            <person name="Weitz H."/>
            <person name="Taylor A."/>
            <person name="Grigoriev I.V."/>
            <person name="Nagy L.G."/>
            <person name="Martin F."/>
            <person name="Kauserud H."/>
        </authorList>
    </citation>
    <scope>NUCLEOTIDE SEQUENCE</scope>
    <source>
        <strain evidence="2">9144</strain>
    </source>
</reference>
<dbReference type="EMBL" id="JARJCW010000033">
    <property type="protein sequence ID" value="KAJ7208565.1"/>
    <property type="molecule type" value="Genomic_DNA"/>
</dbReference>
<dbReference type="AlphaFoldDB" id="A0AAD6VBX5"/>
<feature type="non-terminal residue" evidence="2">
    <location>
        <position position="453"/>
    </location>
</feature>
<sequence>HNHPMPMLTKVSFGHKDTYRQCIEANGVLGASVAKIDNAPSTMQLLKGRTPAAHAAPLYNKRVKQDLLHAAKLEKYPNGLSVEAIRPIFHAELTKPLPERYIHSFIETEKGEKIIVTFVPYLLKLLDDPGVTSFDGDATYKGIEGKLNEWELTIFAKVVQRGSTDFFEALFDELQHVKLMVTGKPIPFKRFVRGGNLLVTNLDMDGAQAIGLCRSVMKYNDPEYSGIADNTPLEEIAPEFIKLCWRHGKEPINDFKSLVSPEQYTRIQDVCYIDSKESLEEFSTFIYEMHDWIIPCIVKSQSRIPADVWDLTPSTTNTNEAQHHWTNSLTGIKLTPVEALERVDENVAREIQMSLQTGILSNPNNELAHRMARNGQRQSAAARRARESCEAGDVAKELQRQLDAEAEKRRASNAATKSPKEQLKAARGSSGKRGRSNTTAPILSASSSGRVKT</sequence>
<evidence type="ECO:0000313" key="3">
    <source>
        <dbReference type="Proteomes" id="UP001219525"/>
    </source>
</evidence>
<name>A0AAD6VBX5_9AGAR</name>
<feature type="compositionally biased region" description="Polar residues" evidence="1">
    <location>
        <begin position="436"/>
        <end position="453"/>
    </location>
</feature>
<feature type="non-terminal residue" evidence="2">
    <location>
        <position position="1"/>
    </location>
</feature>
<accession>A0AAD6VBX5</accession>
<feature type="region of interest" description="Disordered" evidence="1">
    <location>
        <begin position="371"/>
        <end position="453"/>
    </location>
</feature>
<organism evidence="2 3">
    <name type="scientific">Mycena pura</name>
    <dbReference type="NCBI Taxonomy" id="153505"/>
    <lineage>
        <taxon>Eukaryota</taxon>
        <taxon>Fungi</taxon>
        <taxon>Dikarya</taxon>
        <taxon>Basidiomycota</taxon>
        <taxon>Agaricomycotina</taxon>
        <taxon>Agaricomycetes</taxon>
        <taxon>Agaricomycetidae</taxon>
        <taxon>Agaricales</taxon>
        <taxon>Marasmiineae</taxon>
        <taxon>Mycenaceae</taxon>
        <taxon>Mycena</taxon>
    </lineage>
</organism>
<gene>
    <name evidence="2" type="ORF">GGX14DRAFT_317925</name>
</gene>
<feature type="compositionally biased region" description="Basic and acidic residues" evidence="1">
    <location>
        <begin position="384"/>
        <end position="410"/>
    </location>
</feature>
<feature type="compositionally biased region" description="Low complexity" evidence="1">
    <location>
        <begin position="373"/>
        <end position="382"/>
    </location>
</feature>
<proteinExistence type="predicted"/>
<keyword evidence="3" id="KW-1185">Reference proteome</keyword>
<dbReference type="Proteomes" id="UP001219525">
    <property type="component" value="Unassembled WGS sequence"/>
</dbReference>